<dbReference type="PANTHER" id="PTHR31996">
    <property type="entry name" value="COILED-COIL DOMAIN-CONTAINING PROTEIN 115"/>
    <property type="match status" value="1"/>
</dbReference>
<dbReference type="AlphaFoldDB" id="A0A072V3D7"/>
<evidence type="ECO:0000313" key="3">
    <source>
        <dbReference type="EnsemblPlants" id="KEH36337"/>
    </source>
</evidence>
<dbReference type="PANTHER" id="PTHR31996:SF2">
    <property type="entry name" value="COILED-COIL DOMAIN-CONTAINING PROTEIN 115"/>
    <property type="match status" value="1"/>
</dbReference>
<reference evidence="2 4" key="1">
    <citation type="journal article" date="2011" name="Nature">
        <title>The Medicago genome provides insight into the evolution of rhizobial symbioses.</title>
        <authorList>
            <person name="Young N.D."/>
            <person name="Debelle F."/>
            <person name="Oldroyd G.E."/>
            <person name="Geurts R."/>
            <person name="Cannon S.B."/>
            <person name="Udvardi M.K."/>
            <person name="Benedito V.A."/>
            <person name="Mayer K.F."/>
            <person name="Gouzy J."/>
            <person name="Schoof H."/>
            <person name="Van de Peer Y."/>
            <person name="Proost S."/>
            <person name="Cook D.R."/>
            <person name="Meyers B.C."/>
            <person name="Spannagl M."/>
            <person name="Cheung F."/>
            <person name="De Mita S."/>
            <person name="Krishnakumar V."/>
            <person name="Gundlach H."/>
            <person name="Zhou S."/>
            <person name="Mudge J."/>
            <person name="Bharti A.K."/>
            <person name="Murray J.D."/>
            <person name="Naoumkina M.A."/>
            <person name="Rosen B."/>
            <person name="Silverstein K.A."/>
            <person name="Tang H."/>
            <person name="Rombauts S."/>
            <person name="Zhao P.X."/>
            <person name="Zhou P."/>
            <person name="Barbe V."/>
            <person name="Bardou P."/>
            <person name="Bechner M."/>
            <person name="Bellec A."/>
            <person name="Berger A."/>
            <person name="Berges H."/>
            <person name="Bidwell S."/>
            <person name="Bisseling T."/>
            <person name="Choisne N."/>
            <person name="Couloux A."/>
            <person name="Denny R."/>
            <person name="Deshpande S."/>
            <person name="Dai X."/>
            <person name="Doyle J.J."/>
            <person name="Dudez A.M."/>
            <person name="Farmer A.D."/>
            <person name="Fouteau S."/>
            <person name="Franken C."/>
            <person name="Gibelin C."/>
            <person name="Gish J."/>
            <person name="Goldstein S."/>
            <person name="Gonzalez A.J."/>
            <person name="Green P.J."/>
            <person name="Hallab A."/>
            <person name="Hartog M."/>
            <person name="Hua A."/>
            <person name="Humphray S.J."/>
            <person name="Jeong D.H."/>
            <person name="Jing Y."/>
            <person name="Jocker A."/>
            <person name="Kenton S.M."/>
            <person name="Kim D.J."/>
            <person name="Klee K."/>
            <person name="Lai H."/>
            <person name="Lang C."/>
            <person name="Lin S."/>
            <person name="Macmil S.L."/>
            <person name="Magdelenat G."/>
            <person name="Matthews L."/>
            <person name="McCorrison J."/>
            <person name="Monaghan E.L."/>
            <person name="Mun J.H."/>
            <person name="Najar F.Z."/>
            <person name="Nicholson C."/>
            <person name="Noirot C."/>
            <person name="O'Bleness M."/>
            <person name="Paule C.R."/>
            <person name="Poulain J."/>
            <person name="Prion F."/>
            <person name="Qin B."/>
            <person name="Qu C."/>
            <person name="Retzel E.F."/>
            <person name="Riddle C."/>
            <person name="Sallet E."/>
            <person name="Samain S."/>
            <person name="Samson N."/>
            <person name="Sanders I."/>
            <person name="Saurat O."/>
            <person name="Scarpelli C."/>
            <person name="Schiex T."/>
            <person name="Segurens B."/>
            <person name="Severin A.J."/>
            <person name="Sherrier D.J."/>
            <person name="Shi R."/>
            <person name="Sims S."/>
            <person name="Singer S.R."/>
            <person name="Sinharoy S."/>
            <person name="Sterck L."/>
            <person name="Viollet A."/>
            <person name="Wang B.B."/>
            <person name="Wang K."/>
            <person name="Wang M."/>
            <person name="Wang X."/>
            <person name="Warfsmann J."/>
            <person name="Weissenbach J."/>
            <person name="White D.D."/>
            <person name="White J.D."/>
            <person name="Wiley G.B."/>
            <person name="Wincker P."/>
            <person name="Xing Y."/>
            <person name="Yang L."/>
            <person name="Yao Z."/>
            <person name="Ying F."/>
            <person name="Zhai J."/>
            <person name="Zhou L."/>
            <person name="Zuber A."/>
            <person name="Denarie J."/>
            <person name="Dixon R.A."/>
            <person name="May G.D."/>
            <person name="Schwartz D.C."/>
            <person name="Rogers J."/>
            <person name="Quetier F."/>
            <person name="Town C.D."/>
            <person name="Roe B.A."/>
        </authorList>
    </citation>
    <scope>NUCLEOTIDE SEQUENCE [LARGE SCALE GENOMIC DNA]</scope>
    <source>
        <strain evidence="2">A17</strain>
        <strain evidence="3 4">cv. Jemalong A17</strain>
    </source>
</reference>
<reference evidence="3" key="3">
    <citation type="submission" date="2015-04" db="UniProtKB">
        <authorList>
            <consortium name="EnsemblPlants"/>
        </authorList>
    </citation>
    <scope>IDENTIFICATION</scope>
    <source>
        <strain evidence="3">cv. Jemalong A17</strain>
    </source>
</reference>
<dbReference type="GO" id="GO:0070072">
    <property type="term" value="P:vacuolar proton-transporting V-type ATPase complex assembly"/>
    <property type="evidence" value="ECO:0007669"/>
    <property type="project" value="InterPro"/>
</dbReference>
<keyword evidence="4" id="KW-1185">Reference proteome</keyword>
<protein>
    <recommendedName>
        <fullName evidence="1">Vacuolar ATPase assembly protein VMA22</fullName>
    </recommendedName>
</protein>
<evidence type="ECO:0000256" key="1">
    <source>
        <dbReference type="ARBA" id="ARBA00093634"/>
    </source>
</evidence>
<reference evidence="2 4" key="2">
    <citation type="journal article" date="2014" name="BMC Genomics">
        <title>An improved genome release (version Mt4.0) for the model legume Medicago truncatula.</title>
        <authorList>
            <person name="Tang H."/>
            <person name="Krishnakumar V."/>
            <person name="Bidwell S."/>
            <person name="Rosen B."/>
            <person name="Chan A."/>
            <person name="Zhou S."/>
            <person name="Gentzbittel L."/>
            <person name="Childs K.L."/>
            <person name="Yandell M."/>
            <person name="Gundlach H."/>
            <person name="Mayer K.F."/>
            <person name="Schwartz D.C."/>
            <person name="Town C.D."/>
        </authorList>
    </citation>
    <scope>GENOME REANNOTATION</scope>
    <source>
        <strain evidence="2">A17</strain>
        <strain evidence="3 4">cv. Jemalong A17</strain>
    </source>
</reference>
<gene>
    <name evidence="3" type="primary">25490325</name>
    <name evidence="2" type="ordered locus">MTR_3g115650</name>
</gene>
<organism evidence="2 4">
    <name type="scientific">Medicago truncatula</name>
    <name type="common">Barrel medic</name>
    <name type="synonym">Medicago tribuloides</name>
    <dbReference type="NCBI Taxonomy" id="3880"/>
    <lineage>
        <taxon>Eukaryota</taxon>
        <taxon>Viridiplantae</taxon>
        <taxon>Streptophyta</taxon>
        <taxon>Embryophyta</taxon>
        <taxon>Tracheophyta</taxon>
        <taxon>Spermatophyta</taxon>
        <taxon>Magnoliopsida</taxon>
        <taxon>eudicotyledons</taxon>
        <taxon>Gunneridae</taxon>
        <taxon>Pentapetalae</taxon>
        <taxon>rosids</taxon>
        <taxon>fabids</taxon>
        <taxon>Fabales</taxon>
        <taxon>Fabaceae</taxon>
        <taxon>Papilionoideae</taxon>
        <taxon>50 kb inversion clade</taxon>
        <taxon>NPAAA clade</taxon>
        <taxon>Hologalegina</taxon>
        <taxon>IRL clade</taxon>
        <taxon>Trifolieae</taxon>
        <taxon>Medicago</taxon>
    </lineage>
</organism>
<dbReference type="Proteomes" id="UP000002051">
    <property type="component" value="Chromosome 3"/>
</dbReference>
<dbReference type="EMBL" id="CM001219">
    <property type="protein sequence ID" value="KEH36337.1"/>
    <property type="molecule type" value="Genomic_DNA"/>
</dbReference>
<accession>A0A072V3D7</accession>
<dbReference type="OrthoDB" id="408631at2759"/>
<sequence length="225" mass="25663">MEEERREVCLNGEEEEVVIKDEDKVALQFMDSLHNYLSLSDSLSSTLRQGWLELASARYSMGTSRVNSSLLDLKFHSAATILKITENEDGKFCVFTCFFMMPFCNITCTTLYDSIGTQPHFTLQKWVSSEHELESTKLEYKNEQPQDSNSIKSSENLMGLADNDEVQKERHKSLSVFGVLISPKLRATQLSFEKALETLIEIANLRSSLLHSFSQLNQEVEDTKE</sequence>
<name>A0A072V3D7_MEDTR</name>
<proteinExistence type="predicted"/>
<evidence type="ECO:0000313" key="2">
    <source>
        <dbReference type="EMBL" id="KEH36337.1"/>
    </source>
</evidence>
<dbReference type="EnsemblPlants" id="KEH36337">
    <property type="protein sequence ID" value="KEH36337"/>
    <property type="gene ID" value="MTR_3g115650"/>
</dbReference>
<dbReference type="InterPro" id="IPR040357">
    <property type="entry name" value="Vma22/CCDC115"/>
</dbReference>
<evidence type="ECO:0000313" key="4">
    <source>
        <dbReference type="Proteomes" id="UP000002051"/>
    </source>
</evidence>